<evidence type="ECO:0000256" key="4">
    <source>
        <dbReference type="ARBA" id="ARBA00022737"/>
    </source>
</evidence>
<evidence type="ECO:0000256" key="6">
    <source>
        <dbReference type="PROSITE-ProRule" id="PRU10141"/>
    </source>
</evidence>
<dbReference type="EMBL" id="CM027682">
    <property type="protein sequence ID" value="KAG0536410.1"/>
    <property type="molecule type" value="Genomic_DNA"/>
</dbReference>
<dbReference type="GO" id="GO:0030247">
    <property type="term" value="F:polysaccharide binding"/>
    <property type="evidence" value="ECO:0007669"/>
    <property type="project" value="InterPro"/>
</dbReference>
<keyword evidence="2" id="KW-0245">EGF-like domain</keyword>
<keyword evidence="4" id="KW-0677">Repeat</keyword>
<keyword evidence="6" id="KW-0547">Nucleotide-binding</keyword>
<dbReference type="CDD" id="cd00054">
    <property type="entry name" value="EGF_CA"/>
    <property type="match status" value="1"/>
</dbReference>
<comment type="caution">
    <text evidence="10">The sequence shown here is derived from an EMBL/GenBank/DDBJ whole genome shotgun (WGS) entry which is preliminary data.</text>
</comment>
<reference evidence="10" key="1">
    <citation type="journal article" date="2019" name="BMC Genomics">
        <title>A new reference genome for Sorghum bicolor reveals high levels of sequence similarity between sweet and grain genotypes: implications for the genetics of sugar metabolism.</title>
        <authorList>
            <person name="Cooper E.A."/>
            <person name="Brenton Z.W."/>
            <person name="Flinn B.S."/>
            <person name="Jenkins J."/>
            <person name="Shu S."/>
            <person name="Flowers D."/>
            <person name="Luo F."/>
            <person name="Wang Y."/>
            <person name="Xia P."/>
            <person name="Barry K."/>
            <person name="Daum C."/>
            <person name="Lipzen A."/>
            <person name="Yoshinaga Y."/>
            <person name="Schmutz J."/>
            <person name="Saski C."/>
            <person name="Vermerris W."/>
            <person name="Kresovich S."/>
        </authorList>
    </citation>
    <scope>NUCLEOTIDE SEQUENCE</scope>
</reference>
<dbReference type="PANTHER" id="PTHR33491">
    <property type="entry name" value="OSJNBA0016N04.9 PROTEIN"/>
    <property type="match status" value="1"/>
</dbReference>
<dbReference type="InterPro" id="IPR001881">
    <property type="entry name" value="EGF-like_Ca-bd_dom"/>
</dbReference>
<keyword evidence="5" id="KW-1015">Disulfide bond</keyword>
<keyword evidence="3" id="KW-0732">Signal</keyword>
<comment type="subcellular location">
    <subcellularLocation>
        <location evidence="1">Membrane</location>
        <topology evidence="1">Single-pass membrane protein</topology>
    </subcellularLocation>
</comment>
<sequence length="502" mass="54618">MECRCPHGTFGNPSASGGCVKIKSTRADDALQSPTVAPGPLGLHPNCKTSCGDVRVPYPFGIGPAGCSLPGFNLTCTGYDDPRLLLHSNDGTLEVVNISLADSTVHVIHHARIFSNPTNLKDIESNTYTIVFYDIPQIGEPYTVSAMNEFIFSGCNVQATLYGDYRNSTDSIISSCNSTCSSRSNYILYRDRSAGPLVQMNTNGEYCSGRDDGCCHAPIAAGSSAPKRMEFKLLELQYGLDAVAFISEEGLTNQWGMILNRTDLSIPMTNYMSFSLVLRWAVKQGFTALPGNLSGQCPGDITSSICKSKDSFCRQENEGFTCHCNTGYQGNPYIADGCKDVDECSSNTTKRCFSVCKNLPGTFKCQCPLGTLGNPYKSNGCVSLSTILSTFIKKNKIGLSAASGPVLLLLVLGIMLVPRKIQEHRMKVLKQKYFKQNRGQLLQQLMSQKADITERMIIPMEELAKATNNFDKTRELGGGGHGTVYKGILSDLHVVAIKKSKR</sequence>
<feature type="transmembrane region" description="Helical" evidence="7">
    <location>
        <begin position="397"/>
        <end position="417"/>
    </location>
</feature>
<feature type="binding site" evidence="6">
    <location>
        <position position="499"/>
    </location>
    <ligand>
        <name>ATP</name>
        <dbReference type="ChEBI" id="CHEBI:30616"/>
    </ligand>
</feature>
<dbReference type="SMART" id="SM00181">
    <property type="entry name" value="EGF"/>
    <property type="match status" value="2"/>
</dbReference>
<proteinExistence type="predicted"/>
<keyword evidence="6" id="KW-0067">ATP-binding</keyword>
<evidence type="ECO:0000313" key="10">
    <source>
        <dbReference type="EMBL" id="KAG0536410.1"/>
    </source>
</evidence>
<protein>
    <recommendedName>
        <fullName evidence="12">EGF-like domain-containing protein</fullName>
    </recommendedName>
</protein>
<gene>
    <name evidence="10" type="ORF">BDA96_03G061300</name>
</gene>
<dbReference type="InterPro" id="IPR017441">
    <property type="entry name" value="Protein_kinase_ATP_BS"/>
</dbReference>
<dbReference type="InterPro" id="IPR018097">
    <property type="entry name" value="EGF_Ca-bd_CS"/>
</dbReference>
<evidence type="ECO:0000256" key="7">
    <source>
        <dbReference type="SAM" id="Phobius"/>
    </source>
</evidence>
<evidence type="ECO:0000256" key="3">
    <source>
        <dbReference type="ARBA" id="ARBA00022729"/>
    </source>
</evidence>
<dbReference type="Proteomes" id="UP000807115">
    <property type="component" value="Chromosome 3"/>
</dbReference>
<dbReference type="SUPFAM" id="SSF56112">
    <property type="entry name" value="Protein kinase-like (PK-like)"/>
    <property type="match status" value="1"/>
</dbReference>
<dbReference type="Pfam" id="PF13947">
    <property type="entry name" value="GUB_WAK_bind"/>
    <property type="match status" value="1"/>
</dbReference>
<dbReference type="SMART" id="SM00179">
    <property type="entry name" value="EGF_CA"/>
    <property type="match status" value="1"/>
</dbReference>
<evidence type="ECO:0008006" key="12">
    <source>
        <dbReference type="Google" id="ProtNLM"/>
    </source>
</evidence>
<dbReference type="GO" id="GO:0005524">
    <property type="term" value="F:ATP binding"/>
    <property type="evidence" value="ECO:0007669"/>
    <property type="project" value="UniProtKB-UniRule"/>
</dbReference>
<dbReference type="PROSITE" id="PS00107">
    <property type="entry name" value="PROTEIN_KINASE_ATP"/>
    <property type="match status" value="1"/>
</dbReference>
<dbReference type="SUPFAM" id="SSF57196">
    <property type="entry name" value="EGF/Laminin"/>
    <property type="match status" value="1"/>
</dbReference>
<organism evidence="10 11">
    <name type="scientific">Sorghum bicolor</name>
    <name type="common">Sorghum</name>
    <name type="synonym">Sorghum vulgare</name>
    <dbReference type="NCBI Taxonomy" id="4558"/>
    <lineage>
        <taxon>Eukaryota</taxon>
        <taxon>Viridiplantae</taxon>
        <taxon>Streptophyta</taxon>
        <taxon>Embryophyta</taxon>
        <taxon>Tracheophyta</taxon>
        <taxon>Spermatophyta</taxon>
        <taxon>Magnoliopsida</taxon>
        <taxon>Liliopsida</taxon>
        <taxon>Poales</taxon>
        <taxon>Poaceae</taxon>
        <taxon>PACMAD clade</taxon>
        <taxon>Panicoideae</taxon>
        <taxon>Andropogonodae</taxon>
        <taxon>Andropogoneae</taxon>
        <taxon>Sorghinae</taxon>
        <taxon>Sorghum</taxon>
    </lineage>
</organism>
<dbReference type="GO" id="GO:0016020">
    <property type="term" value="C:membrane"/>
    <property type="evidence" value="ECO:0007669"/>
    <property type="project" value="UniProtKB-SubCell"/>
</dbReference>
<feature type="domain" description="EGF-like" evidence="9">
    <location>
        <begin position="343"/>
        <end position="382"/>
    </location>
</feature>
<dbReference type="PROSITE" id="PS01187">
    <property type="entry name" value="EGF_CA"/>
    <property type="match status" value="1"/>
</dbReference>
<dbReference type="InterPro" id="IPR000742">
    <property type="entry name" value="EGF"/>
</dbReference>
<keyword evidence="7" id="KW-0472">Membrane</keyword>
<evidence type="ECO:0000259" key="9">
    <source>
        <dbReference type="SMART" id="SM00181"/>
    </source>
</evidence>
<feature type="domain" description="EGF-like calcium-binding" evidence="8">
    <location>
        <begin position="340"/>
        <end position="382"/>
    </location>
</feature>
<evidence type="ECO:0000259" key="8">
    <source>
        <dbReference type="SMART" id="SM00179"/>
    </source>
</evidence>
<dbReference type="InterPro" id="IPR011009">
    <property type="entry name" value="Kinase-like_dom_sf"/>
</dbReference>
<name>A0A921UMF5_SORBI</name>
<accession>A0A921UMF5</accession>
<evidence type="ECO:0000256" key="1">
    <source>
        <dbReference type="ARBA" id="ARBA00004167"/>
    </source>
</evidence>
<dbReference type="PROSITE" id="PS51257">
    <property type="entry name" value="PROKAR_LIPOPROTEIN"/>
    <property type="match status" value="1"/>
</dbReference>
<evidence type="ECO:0000256" key="2">
    <source>
        <dbReference type="ARBA" id="ARBA00022536"/>
    </source>
</evidence>
<dbReference type="GO" id="GO:0005509">
    <property type="term" value="F:calcium ion binding"/>
    <property type="evidence" value="ECO:0007669"/>
    <property type="project" value="InterPro"/>
</dbReference>
<evidence type="ECO:0000313" key="11">
    <source>
        <dbReference type="Proteomes" id="UP000807115"/>
    </source>
</evidence>
<keyword evidence="7" id="KW-0812">Transmembrane</keyword>
<dbReference type="Gene3D" id="2.10.25.10">
    <property type="entry name" value="Laminin"/>
    <property type="match status" value="1"/>
</dbReference>
<dbReference type="Gene3D" id="3.30.200.20">
    <property type="entry name" value="Phosphorylase Kinase, domain 1"/>
    <property type="match status" value="1"/>
</dbReference>
<reference evidence="10" key="2">
    <citation type="submission" date="2020-10" db="EMBL/GenBank/DDBJ databases">
        <authorList>
            <person name="Cooper E.A."/>
            <person name="Brenton Z.W."/>
            <person name="Flinn B.S."/>
            <person name="Jenkins J."/>
            <person name="Shu S."/>
            <person name="Flowers D."/>
            <person name="Luo F."/>
            <person name="Wang Y."/>
            <person name="Xia P."/>
            <person name="Barry K."/>
            <person name="Daum C."/>
            <person name="Lipzen A."/>
            <person name="Yoshinaga Y."/>
            <person name="Schmutz J."/>
            <person name="Saski C."/>
            <person name="Vermerris W."/>
            <person name="Kresovich S."/>
        </authorList>
    </citation>
    <scope>NUCLEOTIDE SEQUENCE</scope>
</reference>
<dbReference type="AlphaFoldDB" id="A0A921UMF5"/>
<keyword evidence="7" id="KW-1133">Transmembrane helix</keyword>
<dbReference type="FunFam" id="2.10.25.10:FF:000038">
    <property type="entry name" value="Fibrillin 2"/>
    <property type="match status" value="1"/>
</dbReference>
<feature type="domain" description="EGF-like" evidence="9">
    <location>
        <begin position="296"/>
        <end position="339"/>
    </location>
</feature>
<evidence type="ECO:0000256" key="5">
    <source>
        <dbReference type="ARBA" id="ARBA00023157"/>
    </source>
</evidence>
<dbReference type="InterPro" id="IPR025287">
    <property type="entry name" value="WAK_GUB"/>
</dbReference>